<evidence type="ECO:0000256" key="6">
    <source>
        <dbReference type="SAM" id="MobiDB-lite"/>
    </source>
</evidence>
<feature type="transmembrane region" description="Helical" evidence="7">
    <location>
        <begin position="181"/>
        <end position="199"/>
    </location>
</feature>
<evidence type="ECO:0000313" key="9">
    <source>
        <dbReference type="EMBL" id="KAF1939487.1"/>
    </source>
</evidence>
<comment type="subcellular location">
    <subcellularLocation>
        <location evidence="1">Membrane</location>
        <topology evidence="1">Multi-pass membrane protein</topology>
    </subcellularLocation>
</comment>
<feature type="transmembrane region" description="Helical" evidence="7">
    <location>
        <begin position="42"/>
        <end position="63"/>
    </location>
</feature>
<organism evidence="9 10">
    <name type="scientific">Clathrospora elynae</name>
    <dbReference type="NCBI Taxonomy" id="706981"/>
    <lineage>
        <taxon>Eukaryota</taxon>
        <taxon>Fungi</taxon>
        <taxon>Dikarya</taxon>
        <taxon>Ascomycota</taxon>
        <taxon>Pezizomycotina</taxon>
        <taxon>Dothideomycetes</taxon>
        <taxon>Pleosporomycetidae</taxon>
        <taxon>Pleosporales</taxon>
        <taxon>Diademaceae</taxon>
        <taxon>Clathrospora</taxon>
    </lineage>
</organism>
<keyword evidence="3 7" id="KW-1133">Transmembrane helix</keyword>
<evidence type="ECO:0000259" key="8">
    <source>
        <dbReference type="Pfam" id="PF20684"/>
    </source>
</evidence>
<dbReference type="GO" id="GO:0016020">
    <property type="term" value="C:membrane"/>
    <property type="evidence" value="ECO:0007669"/>
    <property type="project" value="UniProtKB-SubCell"/>
</dbReference>
<keyword evidence="10" id="KW-1185">Reference proteome</keyword>
<evidence type="ECO:0000256" key="2">
    <source>
        <dbReference type="ARBA" id="ARBA00022692"/>
    </source>
</evidence>
<comment type="similarity">
    <text evidence="5">Belongs to the SAT4 family.</text>
</comment>
<evidence type="ECO:0000313" key="10">
    <source>
        <dbReference type="Proteomes" id="UP000800038"/>
    </source>
</evidence>
<keyword evidence="4 7" id="KW-0472">Membrane</keyword>
<feature type="transmembrane region" description="Helical" evidence="7">
    <location>
        <begin position="129"/>
        <end position="152"/>
    </location>
</feature>
<sequence>MPLPFNQESWIWYTCAVSMIGARLISRKILFRSIKGLQCDDWIMGLFVTASYTVMIVLANKWLKVHSNLEPGSFDFSALGAEEHARRRYGSKLVVVVEQTQIAVMWSCKACLLIMYHRITRTALRNENIAIKILSAYVALGFIVIEVLYFAAWCRPFSDYYAVPTGSSQCNALVHHRITKAVFNISSDLIMLSIALQMLIRSLLPMKRKIILCGIFSLGIFVVFSSIMNSYYSLNNPYRSTWIYWYVRESSTAILVANLPFTWTVLREVFEVDDFDKTNPPPWTYHSPRTAGGRKTAQLLRNQTGTAGVHTCTHMSPANSNGSRGTQSMTLVSFMSAAKEHRKAGTNSERSEDTGKDLLGEAIQPHDSARTVLQMANDGTINLDLESGLTDEAHLRPVSADYDHERNKLASCPPRTTMDGTDGFFIKDRPISSPSRAHLATSNRTRDDSAASRVVRPMSPNRRHTSTVANVHGRGESAGSQAGTDSQGAVGGGRSASDRRARTRMSG</sequence>
<feature type="transmembrane region" description="Helical" evidence="7">
    <location>
        <begin position="211"/>
        <end position="232"/>
    </location>
</feature>
<dbReference type="Proteomes" id="UP000800038">
    <property type="component" value="Unassembled WGS sequence"/>
</dbReference>
<protein>
    <recommendedName>
        <fullName evidence="8">Rhodopsin domain-containing protein</fullName>
    </recommendedName>
</protein>
<feature type="transmembrane region" description="Helical" evidence="7">
    <location>
        <begin position="12"/>
        <end position="30"/>
    </location>
</feature>
<feature type="compositionally biased region" description="Polar residues" evidence="6">
    <location>
        <begin position="478"/>
        <end position="487"/>
    </location>
</feature>
<dbReference type="OrthoDB" id="3903189at2759"/>
<evidence type="ECO:0000256" key="4">
    <source>
        <dbReference type="ARBA" id="ARBA00023136"/>
    </source>
</evidence>
<name>A0A6A5SQS4_9PLEO</name>
<accession>A0A6A5SQS4</accession>
<dbReference type="EMBL" id="ML976080">
    <property type="protein sequence ID" value="KAF1939487.1"/>
    <property type="molecule type" value="Genomic_DNA"/>
</dbReference>
<evidence type="ECO:0000256" key="7">
    <source>
        <dbReference type="SAM" id="Phobius"/>
    </source>
</evidence>
<feature type="compositionally biased region" description="Polar residues" evidence="6">
    <location>
        <begin position="432"/>
        <end position="443"/>
    </location>
</feature>
<dbReference type="InterPro" id="IPR052337">
    <property type="entry name" value="SAT4-like"/>
</dbReference>
<dbReference type="PANTHER" id="PTHR33048">
    <property type="entry name" value="PTH11-LIKE INTEGRAL MEMBRANE PROTEIN (AFU_ORTHOLOGUE AFUA_5G11245)"/>
    <property type="match status" value="1"/>
</dbReference>
<dbReference type="PANTHER" id="PTHR33048:SF149">
    <property type="entry name" value="UBID FAMILY DECARBOXYLASE"/>
    <property type="match status" value="1"/>
</dbReference>
<feature type="transmembrane region" description="Helical" evidence="7">
    <location>
        <begin position="100"/>
        <end position="117"/>
    </location>
</feature>
<dbReference type="InterPro" id="IPR049326">
    <property type="entry name" value="Rhodopsin_dom_fungi"/>
</dbReference>
<dbReference type="AlphaFoldDB" id="A0A6A5SQS4"/>
<evidence type="ECO:0000256" key="3">
    <source>
        <dbReference type="ARBA" id="ARBA00022989"/>
    </source>
</evidence>
<reference evidence="9" key="1">
    <citation type="journal article" date="2020" name="Stud. Mycol.">
        <title>101 Dothideomycetes genomes: a test case for predicting lifestyles and emergence of pathogens.</title>
        <authorList>
            <person name="Haridas S."/>
            <person name="Albert R."/>
            <person name="Binder M."/>
            <person name="Bloem J."/>
            <person name="Labutti K."/>
            <person name="Salamov A."/>
            <person name="Andreopoulos B."/>
            <person name="Baker S."/>
            <person name="Barry K."/>
            <person name="Bills G."/>
            <person name="Bluhm B."/>
            <person name="Cannon C."/>
            <person name="Castanera R."/>
            <person name="Culley D."/>
            <person name="Daum C."/>
            <person name="Ezra D."/>
            <person name="Gonzalez J."/>
            <person name="Henrissat B."/>
            <person name="Kuo A."/>
            <person name="Liang C."/>
            <person name="Lipzen A."/>
            <person name="Lutzoni F."/>
            <person name="Magnuson J."/>
            <person name="Mondo S."/>
            <person name="Nolan M."/>
            <person name="Ohm R."/>
            <person name="Pangilinan J."/>
            <person name="Park H.-J."/>
            <person name="Ramirez L."/>
            <person name="Alfaro M."/>
            <person name="Sun H."/>
            <person name="Tritt A."/>
            <person name="Yoshinaga Y."/>
            <person name="Zwiers L.-H."/>
            <person name="Turgeon B."/>
            <person name="Goodwin S."/>
            <person name="Spatafora J."/>
            <person name="Crous P."/>
            <person name="Grigoriev I."/>
        </authorList>
    </citation>
    <scope>NUCLEOTIDE SEQUENCE</scope>
    <source>
        <strain evidence="9">CBS 161.51</strain>
    </source>
</reference>
<evidence type="ECO:0000256" key="5">
    <source>
        <dbReference type="ARBA" id="ARBA00038359"/>
    </source>
</evidence>
<dbReference type="Pfam" id="PF20684">
    <property type="entry name" value="Fung_rhodopsin"/>
    <property type="match status" value="1"/>
</dbReference>
<feature type="region of interest" description="Disordered" evidence="6">
    <location>
        <begin position="427"/>
        <end position="507"/>
    </location>
</feature>
<keyword evidence="2 7" id="KW-0812">Transmembrane</keyword>
<proteinExistence type="inferred from homology"/>
<feature type="domain" description="Rhodopsin" evidence="8">
    <location>
        <begin position="23"/>
        <end position="267"/>
    </location>
</feature>
<gene>
    <name evidence="9" type="ORF">EJ02DRAFT_352234</name>
</gene>
<evidence type="ECO:0000256" key="1">
    <source>
        <dbReference type="ARBA" id="ARBA00004141"/>
    </source>
</evidence>